<dbReference type="Proteomes" id="UP000016935">
    <property type="component" value="Unassembled WGS sequence"/>
</dbReference>
<keyword evidence="4" id="KW-1185">Reference proteome</keyword>
<dbReference type="eggNOG" id="ENOG502S8SF">
    <property type="taxonomic scope" value="Eukaryota"/>
</dbReference>
<dbReference type="Pfam" id="PF09990">
    <property type="entry name" value="DUF2231"/>
    <property type="match status" value="1"/>
</dbReference>
<dbReference type="HOGENOM" id="CLU_102285_0_0_1"/>
<dbReference type="RefSeq" id="XP_008020723.1">
    <property type="nucleotide sequence ID" value="XM_008022532.1"/>
</dbReference>
<evidence type="ECO:0000259" key="2">
    <source>
        <dbReference type="Pfam" id="PF09990"/>
    </source>
</evidence>
<evidence type="ECO:0000256" key="1">
    <source>
        <dbReference type="SAM" id="Phobius"/>
    </source>
</evidence>
<protein>
    <recommendedName>
        <fullName evidence="2">DUF2231 domain-containing protein</fullName>
    </recommendedName>
</protein>
<dbReference type="AlphaFoldDB" id="R0KRD2"/>
<keyword evidence="1" id="KW-0472">Membrane</keyword>
<feature type="transmembrane region" description="Helical" evidence="1">
    <location>
        <begin position="63"/>
        <end position="85"/>
    </location>
</feature>
<gene>
    <name evidence="3" type="ORF">SETTUDRAFT_162247</name>
</gene>
<dbReference type="OrthoDB" id="2580011at2759"/>
<feature type="domain" description="DUF2231" evidence="2">
    <location>
        <begin position="4"/>
        <end position="160"/>
    </location>
</feature>
<evidence type="ECO:0000313" key="3">
    <source>
        <dbReference type="EMBL" id="EOA91559.1"/>
    </source>
</evidence>
<dbReference type="GeneID" id="19398323"/>
<evidence type="ECO:0000313" key="4">
    <source>
        <dbReference type="Proteomes" id="UP000016935"/>
    </source>
</evidence>
<accession>R0KRD2</accession>
<feature type="transmembrane region" description="Helical" evidence="1">
    <location>
        <begin position="137"/>
        <end position="158"/>
    </location>
</feature>
<reference evidence="3 4" key="2">
    <citation type="journal article" date="2013" name="PLoS Genet.">
        <title>Comparative genome structure, secondary metabolite, and effector coding capacity across Cochliobolus pathogens.</title>
        <authorList>
            <person name="Condon B.J."/>
            <person name="Leng Y."/>
            <person name="Wu D."/>
            <person name="Bushley K.E."/>
            <person name="Ohm R.A."/>
            <person name="Otillar R."/>
            <person name="Martin J."/>
            <person name="Schackwitz W."/>
            <person name="Grimwood J."/>
            <person name="MohdZainudin N."/>
            <person name="Xue C."/>
            <person name="Wang R."/>
            <person name="Manning V.A."/>
            <person name="Dhillon B."/>
            <person name="Tu Z.J."/>
            <person name="Steffenson B.J."/>
            <person name="Salamov A."/>
            <person name="Sun H."/>
            <person name="Lowry S."/>
            <person name="LaButti K."/>
            <person name="Han J."/>
            <person name="Copeland A."/>
            <person name="Lindquist E."/>
            <person name="Barry K."/>
            <person name="Schmutz J."/>
            <person name="Baker S.E."/>
            <person name="Ciuffetti L.M."/>
            <person name="Grigoriev I.V."/>
            <person name="Zhong S."/>
            <person name="Turgeon B.G."/>
        </authorList>
    </citation>
    <scope>NUCLEOTIDE SEQUENCE [LARGE SCALE GENOMIC DNA]</scope>
    <source>
        <strain evidence="4">28A</strain>
    </source>
</reference>
<name>R0KRD2_EXST2</name>
<organism evidence="3 4">
    <name type="scientific">Exserohilum turcicum (strain 28A)</name>
    <name type="common">Northern leaf blight fungus</name>
    <name type="synonym">Setosphaeria turcica</name>
    <dbReference type="NCBI Taxonomy" id="671987"/>
    <lineage>
        <taxon>Eukaryota</taxon>
        <taxon>Fungi</taxon>
        <taxon>Dikarya</taxon>
        <taxon>Ascomycota</taxon>
        <taxon>Pezizomycotina</taxon>
        <taxon>Dothideomycetes</taxon>
        <taxon>Pleosporomycetidae</taxon>
        <taxon>Pleosporales</taxon>
        <taxon>Pleosporineae</taxon>
        <taxon>Pleosporaceae</taxon>
        <taxon>Exserohilum</taxon>
    </lineage>
</organism>
<keyword evidence="1" id="KW-1133">Transmembrane helix</keyword>
<keyword evidence="1" id="KW-0812">Transmembrane</keyword>
<dbReference type="EMBL" id="KB908481">
    <property type="protein sequence ID" value="EOA91559.1"/>
    <property type="molecule type" value="Genomic_DNA"/>
</dbReference>
<dbReference type="InterPro" id="IPR019251">
    <property type="entry name" value="DUF2231_TM"/>
</dbReference>
<sequence>MSLPKHPAAVHFSITTTLLTGALDVAHFLFHYGPTSATAASIYKILDIQLSPELFPLFSYYTTILTILFAVPAVMTGAAELMPLIKRDGLGSRKAKIAIAHAMINDMTVLAAVFNWWTRRTTPMFMPTTTNILVSSMFALPATMFAAHLGGSLVYNYGMGLRIGQAAKAKKGQ</sequence>
<proteinExistence type="predicted"/>
<feature type="transmembrane region" description="Helical" evidence="1">
    <location>
        <begin position="97"/>
        <end position="117"/>
    </location>
</feature>
<reference evidence="3 4" key="1">
    <citation type="journal article" date="2012" name="PLoS Pathog.">
        <title>Diverse lifestyles and strategies of plant pathogenesis encoded in the genomes of eighteen Dothideomycetes fungi.</title>
        <authorList>
            <person name="Ohm R.A."/>
            <person name="Feau N."/>
            <person name="Henrissat B."/>
            <person name="Schoch C.L."/>
            <person name="Horwitz B.A."/>
            <person name="Barry K.W."/>
            <person name="Condon B.J."/>
            <person name="Copeland A.C."/>
            <person name="Dhillon B."/>
            <person name="Glaser F."/>
            <person name="Hesse C.N."/>
            <person name="Kosti I."/>
            <person name="LaButti K."/>
            <person name="Lindquist E.A."/>
            <person name="Lucas S."/>
            <person name="Salamov A.A."/>
            <person name="Bradshaw R.E."/>
            <person name="Ciuffetti L."/>
            <person name="Hamelin R.C."/>
            <person name="Kema G.H.J."/>
            <person name="Lawrence C."/>
            <person name="Scott J.A."/>
            <person name="Spatafora J.W."/>
            <person name="Turgeon B.G."/>
            <person name="de Wit P.J.G.M."/>
            <person name="Zhong S."/>
            <person name="Goodwin S.B."/>
            <person name="Grigoriev I.V."/>
        </authorList>
    </citation>
    <scope>NUCLEOTIDE SEQUENCE [LARGE SCALE GENOMIC DNA]</scope>
    <source>
        <strain evidence="4">28A</strain>
    </source>
</reference>